<organism evidence="2 3">
    <name type="scientific">Vitis vinifera</name>
    <name type="common">Grape</name>
    <dbReference type="NCBI Taxonomy" id="29760"/>
    <lineage>
        <taxon>Eukaryota</taxon>
        <taxon>Viridiplantae</taxon>
        <taxon>Streptophyta</taxon>
        <taxon>Embryophyta</taxon>
        <taxon>Tracheophyta</taxon>
        <taxon>Spermatophyta</taxon>
        <taxon>Magnoliopsida</taxon>
        <taxon>eudicotyledons</taxon>
        <taxon>Gunneridae</taxon>
        <taxon>Pentapetalae</taxon>
        <taxon>rosids</taxon>
        <taxon>Vitales</taxon>
        <taxon>Vitaceae</taxon>
        <taxon>Viteae</taxon>
        <taxon>Vitis</taxon>
    </lineage>
</organism>
<feature type="region of interest" description="Disordered" evidence="1">
    <location>
        <begin position="1"/>
        <end position="43"/>
    </location>
</feature>
<evidence type="ECO:0000313" key="3">
    <source>
        <dbReference type="Proteomes" id="UP000288805"/>
    </source>
</evidence>
<gene>
    <name evidence="2" type="ORF">CK203_050862</name>
</gene>
<dbReference type="AlphaFoldDB" id="A0A438HBR1"/>
<feature type="region of interest" description="Disordered" evidence="1">
    <location>
        <begin position="55"/>
        <end position="77"/>
    </location>
</feature>
<dbReference type="Proteomes" id="UP000288805">
    <property type="component" value="Unassembled WGS sequence"/>
</dbReference>
<proteinExistence type="predicted"/>
<comment type="caution">
    <text evidence="2">The sequence shown here is derived from an EMBL/GenBank/DDBJ whole genome shotgun (WGS) entry which is preliminary data.</text>
</comment>
<accession>A0A438HBR1</accession>
<feature type="compositionally biased region" description="Low complexity" evidence="1">
    <location>
        <begin position="55"/>
        <end position="66"/>
    </location>
</feature>
<sequence length="114" mass="12751">MMASLHDLLVEEGFERTKNHPKTSRKPPLLSKPNRDPRLARDDSIALPIYICMTEETSTPSSTRPTRPSPETPLASFPPKELVRIQRGPILSPWVVLRVQGGMGLPLMKWPSGL</sequence>
<protein>
    <submittedName>
        <fullName evidence="2">Uncharacterized protein</fullName>
    </submittedName>
</protein>
<evidence type="ECO:0000313" key="2">
    <source>
        <dbReference type="EMBL" id="RVW81895.1"/>
    </source>
</evidence>
<reference evidence="2 3" key="1">
    <citation type="journal article" date="2018" name="PLoS Genet.">
        <title>Population sequencing reveals clonal diversity and ancestral inbreeding in the grapevine cultivar Chardonnay.</title>
        <authorList>
            <person name="Roach M.J."/>
            <person name="Johnson D.L."/>
            <person name="Bohlmann J."/>
            <person name="van Vuuren H.J."/>
            <person name="Jones S.J."/>
            <person name="Pretorius I.S."/>
            <person name="Schmidt S.A."/>
            <person name="Borneman A.R."/>
        </authorList>
    </citation>
    <scope>NUCLEOTIDE SEQUENCE [LARGE SCALE GENOMIC DNA]</scope>
    <source>
        <strain evidence="3">cv. Chardonnay</strain>
        <tissue evidence="2">Leaf</tissue>
    </source>
</reference>
<feature type="compositionally biased region" description="Basic and acidic residues" evidence="1">
    <location>
        <begin position="33"/>
        <end position="43"/>
    </location>
</feature>
<name>A0A438HBR1_VITVI</name>
<evidence type="ECO:0000256" key="1">
    <source>
        <dbReference type="SAM" id="MobiDB-lite"/>
    </source>
</evidence>
<dbReference type="EMBL" id="QGNW01000247">
    <property type="protein sequence ID" value="RVW81895.1"/>
    <property type="molecule type" value="Genomic_DNA"/>
</dbReference>